<evidence type="ECO:0000313" key="3">
    <source>
        <dbReference type="Proteomes" id="UP000005380"/>
    </source>
</evidence>
<name>W0DVF2_9GAMM</name>
<proteinExistence type="predicted"/>
<keyword evidence="1" id="KW-0812">Transmembrane</keyword>
<feature type="transmembrane region" description="Helical" evidence="1">
    <location>
        <begin position="99"/>
        <end position="116"/>
    </location>
</feature>
<feature type="transmembrane region" description="Helical" evidence="1">
    <location>
        <begin position="382"/>
        <end position="403"/>
    </location>
</feature>
<dbReference type="EMBL" id="CP007030">
    <property type="protein sequence ID" value="AHF00846.1"/>
    <property type="molecule type" value="Genomic_DNA"/>
</dbReference>
<feature type="transmembrane region" description="Helical" evidence="1">
    <location>
        <begin position="291"/>
        <end position="309"/>
    </location>
</feature>
<feature type="transmembrane region" description="Helical" evidence="1">
    <location>
        <begin position="137"/>
        <end position="156"/>
    </location>
</feature>
<feature type="transmembrane region" description="Helical" evidence="1">
    <location>
        <begin position="191"/>
        <end position="209"/>
    </location>
</feature>
<gene>
    <name evidence="2" type="ORF">THIAE_02825</name>
</gene>
<dbReference type="InParanoid" id="W0DVF2"/>
<dbReference type="AlphaFoldDB" id="W0DVF2"/>
<feature type="transmembrane region" description="Helical" evidence="1">
    <location>
        <begin position="260"/>
        <end position="279"/>
    </location>
</feature>
<evidence type="ECO:0000313" key="2">
    <source>
        <dbReference type="EMBL" id="AHF00846.1"/>
    </source>
</evidence>
<reference evidence="2 3" key="1">
    <citation type="submission" date="2013-12" db="EMBL/GenBank/DDBJ databases">
        <authorList>
            <consortium name="DOE Joint Genome Institute"/>
            <person name="Kappler U."/>
            <person name="Huntemann M."/>
            <person name="Han J."/>
            <person name="Chen A."/>
            <person name="Kyrpides N."/>
            <person name="Mavromatis K."/>
            <person name="Markowitz V."/>
            <person name="Palaniappan K."/>
            <person name="Ivanova N."/>
            <person name="Schaumberg A."/>
            <person name="Pati A."/>
            <person name="Liolios K."/>
            <person name="Nordberg H.P."/>
            <person name="Cantor M.N."/>
            <person name="Hua S.X."/>
            <person name="Woyke T."/>
        </authorList>
    </citation>
    <scope>NUCLEOTIDE SEQUENCE [LARGE SCALE GENOMIC DNA]</scope>
    <source>
        <strain evidence="3">AL2</strain>
    </source>
</reference>
<dbReference type="HOGENOM" id="CLU_690186_0_0_6"/>
<feature type="transmembrane region" description="Helical" evidence="1">
    <location>
        <begin position="234"/>
        <end position="254"/>
    </location>
</feature>
<dbReference type="Proteomes" id="UP000005380">
    <property type="component" value="Chromosome"/>
</dbReference>
<organism evidence="2 3">
    <name type="scientific">Thiomicrospira aerophila AL3</name>
    <dbReference type="NCBI Taxonomy" id="717772"/>
    <lineage>
        <taxon>Bacteria</taxon>
        <taxon>Pseudomonadati</taxon>
        <taxon>Pseudomonadota</taxon>
        <taxon>Gammaproteobacteria</taxon>
        <taxon>Thiotrichales</taxon>
        <taxon>Piscirickettsiaceae</taxon>
        <taxon>Thiomicrospira</taxon>
    </lineage>
</organism>
<feature type="transmembrane region" description="Helical" evidence="1">
    <location>
        <begin position="13"/>
        <end position="46"/>
    </location>
</feature>
<keyword evidence="1" id="KW-1133">Transmembrane helix</keyword>
<feature type="transmembrane region" description="Helical" evidence="1">
    <location>
        <begin position="67"/>
        <end position="87"/>
    </location>
</feature>
<dbReference type="eggNOG" id="COG1271">
    <property type="taxonomic scope" value="Bacteria"/>
</dbReference>
<keyword evidence="1" id="KW-0472">Membrane</keyword>
<protein>
    <submittedName>
        <fullName evidence="2">Uncharacterized protein</fullName>
    </submittedName>
</protein>
<sequence length="404" mass="45796">MMYALRNPAGVPFYPIVFIALGVLTFAMHIFFVQLMLGTGAITAYGAFSNNPYWQRLASAMLEIAKVSVSVAIVIGVAPLLFVQVVYDPQWYTSNVLSARWVIGFIVIMIMAYWLMYYYYFRNGKFGQGSDKPKARWSIISSLAIFLLAGWIMHSLTSQMLHPELWQQWYMPNGAMDTTGSQLHANNPWRFAFFILIAIPVAGAMMVAYRRFKSVREDADHAYLNWTAELGKKWLKVGSLLVLIPYLGWMVTLPETAENFAGSIWSILPALGFIGLAVWSHLRLNDAKSICNYMVLAMAFIAVLLPSIGREVLRYDILNGFFGYNFFDYKVIIDWYSTLLFFGTFAVVGGAVLGYFLTIAWKVGQSKGVYVPSVAVDRAGTIAIWIISLWMVHFFVLGFWVWMQ</sequence>
<dbReference type="KEGG" id="tao:THIAE_02825"/>
<keyword evidence="3" id="KW-1185">Reference proteome</keyword>
<feature type="transmembrane region" description="Helical" evidence="1">
    <location>
        <begin position="335"/>
        <end position="361"/>
    </location>
</feature>
<dbReference type="STRING" id="717772.THIAE_02825"/>
<evidence type="ECO:0000256" key="1">
    <source>
        <dbReference type="SAM" id="Phobius"/>
    </source>
</evidence>
<accession>W0DVF2</accession>